<dbReference type="GO" id="GO:0004061">
    <property type="term" value="F:arylformamidase activity"/>
    <property type="evidence" value="ECO:0007669"/>
    <property type="project" value="InterPro"/>
</dbReference>
<name>A0AA96WBE9_9CYAN</name>
<dbReference type="PANTHER" id="PTHR31118">
    <property type="entry name" value="CYCLASE-LIKE PROTEIN 2"/>
    <property type="match status" value="1"/>
</dbReference>
<organism evidence="1">
    <name type="scientific">Leptolyngbya sp. NK1-12</name>
    <dbReference type="NCBI Taxonomy" id="2547451"/>
    <lineage>
        <taxon>Bacteria</taxon>
        <taxon>Bacillati</taxon>
        <taxon>Cyanobacteriota</taxon>
        <taxon>Cyanophyceae</taxon>
        <taxon>Leptolyngbyales</taxon>
        <taxon>Leptolyngbyaceae</taxon>
        <taxon>Leptolyngbya group</taxon>
        <taxon>Leptolyngbya</taxon>
    </lineage>
</organism>
<protein>
    <submittedName>
        <fullName evidence="1">Cyclase family protein</fullName>
    </submittedName>
</protein>
<reference evidence="1" key="1">
    <citation type="submission" date="2020-05" db="EMBL/GenBank/DDBJ databases">
        <authorList>
            <person name="Zhu T."/>
            <person name="Keshari N."/>
            <person name="Lu X."/>
        </authorList>
    </citation>
    <scope>NUCLEOTIDE SEQUENCE</scope>
    <source>
        <strain evidence="1">NK1-12</strain>
    </source>
</reference>
<dbReference type="InterPro" id="IPR037175">
    <property type="entry name" value="KFase_sf"/>
</dbReference>
<evidence type="ECO:0000313" key="1">
    <source>
        <dbReference type="EMBL" id="WNZ21964.1"/>
    </source>
</evidence>
<gene>
    <name evidence="1" type="ORF">HJG54_03170</name>
</gene>
<dbReference type="AlphaFoldDB" id="A0AA96WBE9"/>
<dbReference type="InterPro" id="IPR007325">
    <property type="entry name" value="KFase/CYL"/>
</dbReference>
<proteinExistence type="predicted"/>
<dbReference type="Pfam" id="PF04199">
    <property type="entry name" value="Cyclase"/>
    <property type="match status" value="1"/>
</dbReference>
<accession>A0AA96WBE9</accession>
<dbReference type="Gene3D" id="3.50.30.50">
    <property type="entry name" value="Putative cyclase"/>
    <property type="match status" value="1"/>
</dbReference>
<dbReference type="PANTHER" id="PTHR31118:SF12">
    <property type="entry name" value="CYCLASE-LIKE PROTEIN 2"/>
    <property type="match status" value="1"/>
</dbReference>
<sequence>MNQMPWRVVDLTHPLTATMPLWAGDPAIKIQPWASYDQEGYMINRLTIGEHSGTHWGTPNSFIPNARSADQFTAQELVVPAVVLDRRESAALNPDYCLSLADVEAWEARHGLVPSGSLVILFTGWQDRWSHSPSFFNRDAQGTCHFPGFGAEAVAFLIAERHIVGLGTDTHGVDPGSDPTYAASMAIYEADGLILECLAGLDQLPPTGATLVIGGLPVQGGSGSPARVLALISAV</sequence>
<dbReference type="RefSeq" id="WP_316433323.1">
    <property type="nucleotide sequence ID" value="NZ_CP053586.1"/>
</dbReference>
<dbReference type="SUPFAM" id="SSF102198">
    <property type="entry name" value="Putative cyclase"/>
    <property type="match status" value="1"/>
</dbReference>
<dbReference type="GO" id="GO:0019441">
    <property type="term" value="P:L-tryptophan catabolic process to kynurenine"/>
    <property type="evidence" value="ECO:0007669"/>
    <property type="project" value="InterPro"/>
</dbReference>
<dbReference type="EMBL" id="CP053586">
    <property type="protein sequence ID" value="WNZ21964.1"/>
    <property type="molecule type" value="Genomic_DNA"/>
</dbReference>